<dbReference type="GO" id="GO:0033917">
    <property type="term" value="F:exo-poly-alpha-galacturonosidase activity"/>
    <property type="evidence" value="ECO:0007669"/>
    <property type="project" value="UniProtKB-EC"/>
</dbReference>
<dbReference type="InterPro" id="IPR012334">
    <property type="entry name" value="Pectin_lyas_fold"/>
</dbReference>
<dbReference type="Proteomes" id="UP000184600">
    <property type="component" value="Unassembled WGS sequence"/>
</dbReference>
<keyword evidence="5" id="KW-0732">Signal</keyword>
<dbReference type="InterPro" id="IPR000743">
    <property type="entry name" value="Glyco_hydro_28"/>
</dbReference>
<keyword evidence="3 4" id="KW-0326">Glycosidase</keyword>
<dbReference type="AlphaFoldDB" id="A0A1M7YPZ6"/>
<evidence type="ECO:0000256" key="4">
    <source>
        <dbReference type="RuleBase" id="RU361169"/>
    </source>
</evidence>
<dbReference type="InterPro" id="IPR024535">
    <property type="entry name" value="RHGA/B-epi-like_pectate_lyase"/>
</dbReference>
<dbReference type="GO" id="GO:0004650">
    <property type="term" value="F:polygalacturonase activity"/>
    <property type="evidence" value="ECO:0007669"/>
    <property type="project" value="InterPro"/>
</dbReference>
<gene>
    <name evidence="7" type="primary">pehX</name>
    <name evidence="7" type="ORF">VQ7734_00407</name>
</gene>
<dbReference type="Gene3D" id="2.160.20.10">
    <property type="entry name" value="Single-stranded right-handed beta-helix, Pectin lyase-like"/>
    <property type="match status" value="1"/>
</dbReference>
<name>A0A1M7YPZ6_9VIBR</name>
<dbReference type="InterPro" id="IPR011050">
    <property type="entry name" value="Pectin_lyase_fold/virulence"/>
</dbReference>
<evidence type="ECO:0000256" key="3">
    <source>
        <dbReference type="ARBA" id="ARBA00023295"/>
    </source>
</evidence>
<dbReference type="InterPro" id="IPR036116">
    <property type="entry name" value="FN3_sf"/>
</dbReference>
<dbReference type="GO" id="GO:0005975">
    <property type="term" value="P:carbohydrate metabolic process"/>
    <property type="evidence" value="ECO:0007669"/>
    <property type="project" value="InterPro"/>
</dbReference>
<accession>A0A1M7YPZ6</accession>
<dbReference type="EC" id="3.2.1.82" evidence="7"/>
<dbReference type="PANTHER" id="PTHR31339:SF9">
    <property type="entry name" value="PLASMIN AND FIBRONECTIN-BINDING PROTEIN A"/>
    <property type="match status" value="1"/>
</dbReference>
<dbReference type="InterPro" id="IPR051801">
    <property type="entry name" value="GH28_Enzymes"/>
</dbReference>
<dbReference type="EMBL" id="FRFG01000007">
    <property type="protein sequence ID" value="SHO54691.1"/>
    <property type="molecule type" value="Genomic_DNA"/>
</dbReference>
<dbReference type="SUPFAM" id="SSF51126">
    <property type="entry name" value="Pectin lyase-like"/>
    <property type="match status" value="1"/>
</dbReference>
<protein>
    <submittedName>
        <fullName evidence="7">Exo-poly-alpha-D-galacturonosidase</fullName>
        <ecNumber evidence="7">3.2.1.82</ecNumber>
    </submittedName>
</protein>
<dbReference type="InterPro" id="IPR003961">
    <property type="entry name" value="FN3_dom"/>
</dbReference>
<dbReference type="PANTHER" id="PTHR31339">
    <property type="entry name" value="PECTIN LYASE-RELATED"/>
    <property type="match status" value="1"/>
</dbReference>
<evidence type="ECO:0000256" key="1">
    <source>
        <dbReference type="ARBA" id="ARBA00008834"/>
    </source>
</evidence>
<dbReference type="Pfam" id="PF00295">
    <property type="entry name" value="Glyco_hydro_28"/>
    <property type="match status" value="1"/>
</dbReference>
<dbReference type="SUPFAM" id="SSF49265">
    <property type="entry name" value="Fibronectin type III"/>
    <property type="match status" value="1"/>
</dbReference>
<dbReference type="SMART" id="SM00060">
    <property type="entry name" value="FN3"/>
    <property type="match status" value="1"/>
</dbReference>
<evidence type="ECO:0000313" key="8">
    <source>
        <dbReference type="Proteomes" id="UP000184600"/>
    </source>
</evidence>
<dbReference type="OrthoDB" id="9795222at2"/>
<reference evidence="8" key="1">
    <citation type="submission" date="2016-12" db="EMBL/GenBank/DDBJ databases">
        <authorList>
            <person name="Rodrigo-Torres L."/>
            <person name="Arahal R.D."/>
            <person name="Lucena T."/>
        </authorList>
    </citation>
    <scope>NUCLEOTIDE SEQUENCE [LARGE SCALE GENOMIC DNA]</scope>
</reference>
<dbReference type="RefSeq" id="WP_159440300.1">
    <property type="nucleotide sequence ID" value="NZ_AP024897.1"/>
</dbReference>
<evidence type="ECO:0000256" key="2">
    <source>
        <dbReference type="ARBA" id="ARBA00022801"/>
    </source>
</evidence>
<feature type="domain" description="Fibronectin type-III" evidence="6">
    <location>
        <begin position="44"/>
        <end position="146"/>
    </location>
</feature>
<organism evidence="7 8">
    <name type="scientific">Vibrio quintilis</name>
    <dbReference type="NCBI Taxonomy" id="1117707"/>
    <lineage>
        <taxon>Bacteria</taxon>
        <taxon>Pseudomonadati</taxon>
        <taxon>Pseudomonadota</taxon>
        <taxon>Gammaproteobacteria</taxon>
        <taxon>Vibrionales</taxon>
        <taxon>Vibrionaceae</taxon>
        <taxon>Vibrio</taxon>
    </lineage>
</organism>
<evidence type="ECO:0000256" key="5">
    <source>
        <dbReference type="SAM" id="SignalP"/>
    </source>
</evidence>
<proteinExistence type="inferred from homology"/>
<sequence>MFKTKAFVFLPGLLTASVMFAVSQNSVAAEQFFGVSPDGTSMRDITPEVPTLAYDDHHVVLTWHKPADYQKIVDYKVYQNGKMIGFASENNQTYSPAVEYIDAFFKADKERFHQHPVYLNFKVNNLMPKTRYQFNLRAVYADDSESSLSKTLSFTTAPAFGKVVNVLDYGAVGDGSTINTQAIQKAIDDCTRSSASAYGCKVVIPASGANKSHPVFVSGALFLKSNMTLEIQKGATLKGSPRAEDYPLSQGYQLYSYRTNPTDSRRPPSLLNALSADHRNGSVNEQVGYDARRHQFENIRVTGGGILDGNGWQHTAKGTADEAGNELTYYIEGNRKKVFSYGILADSQMLAAWREQNSGWKTKDDLYDLIKESYGGFNGQTSKDLYANRRSSLATLRGVSHAYVGELEIRNPAYHTIMFLESDHMTFAYNYVETYDINNADGVEFGNSAHAAVFSNFMNTGDDVVNFAAGQGADYEEGYSDAKPVEKIWIFNNYLREGHGAIAIGSHTGAWIQDLLAEDNVLFLTNYGFRMKSTTATGGGARRVVFRDNAMKDIGTHNRYKMNGVKIKNHGQIGSPFVMTLAYSMGDNVFKDARKPAQFKHIRIINNTLDNVSSKSGAPLIKVDGFDSSKSDSSYPESFHEDVIVSNLKAKHVVATQIDHLKDATFENVAVTDWDSQHKLLWNMTHSENIHFSHVKPAHKDIE</sequence>
<dbReference type="Pfam" id="PF12708">
    <property type="entry name" value="Pect-lyase_RHGA_epim"/>
    <property type="match status" value="1"/>
</dbReference>
<evidence type="ECO:0000313" key="7">
    <source>
        <dbReference type="EMBL" id="SHO54691.1"/>
    </source>
</evidence>
<dbReference type="InterPro" id="IPR013783">
    <property type="entry name" value="Ig-like_fold"/>
</dbReference>
<feature type="chain" id="PRO_5012364915" evidence="5">
    <location>
        <begin position="22"/>
        <end position="703"/>
    </location>
</feature>
<evidence type="ECO:0000259" key="6">
    <source>
        <dbReference type="SMART" id="SM00060"/>
    </source>
</evidence>
<dbReference type="STRING" id="1117707.VQ7734_00407"/>
<keyword evidence="2 4" id="KW-0378">Hydrolase</keyword>
<dbReference type="Gene3D" id="2.60.40.10">
    <property type="entry name" value="Immunoglobulins"/>
    <property type="match status" value="1"/>
</dbReference>
<keyword evidence="8" id="KW-1185">Reference proteome</keyword>
<comment type="similarity">
    <text evidence="1 4">Belongs to the glycosyl hydrolase 28 family.</text>
</comment>
<dbReference type="CDD" id="cd00063">
    <property type="entry name" value="FN3"/>
    <property type="match status" value="1"/>
</dbReference>
<feature type="signal peptide" evidence="5">
    <location>
        <begin position="1"/>
        <end position="21"/>
    </location>
</feature>